<dbReference type="Proteomes" id="UP000054270">
    <property type="component" value="Unassembled WGS sequence"/>
</dbReference>
<keyword evidence="3" id="KW-1185">Reference proteome</keyword>
<dbReference type="AlphaFoldDB" id="A0A0D2N5B4"/>
<organism evidence="2 3">
    <name type="scientific">Hypholoma sublateritium (strain FD-334 SS-4)</name>
    <dbReference type="NCBI Taxonomy" id="945553"/>
    <lineage>
        <taxon>Eukaryota</taxon>
        <taxon>Fungi</taxon>
        <taxon>Dikarya</taxon>
        <taxon>Basidiomycota</taxon>
        <taxon>Agaricomycotina</taxon>
        <taxon>Agaricomycetes</taxon>
        <taxon>Agaricomycetidae</taxon>
        <taxon>Agaricales</taxon>
        <taxon>Agaricineae</taxon>
        <taxon>Strophariaceae</taxon>
        <taxon>Hypholoma</taxon>
    </lineage>
</organism>
<gene>
    <name evidence="2" type="ORF">HYPSUDRAFT_59422</name>
</gene>
<sequence length="591" mass="63925">MSDIRSAAYSLITRPPSTRASDKQSVAVHCHDTTRSGCDMTLCDEQTRRRQGYPPDVCAGTSCRRGSGACPRHVIKIEQKYFLSSLADRAAEPLCVRRTVSGRSERTQTRVARAQGQRLRHYAGVVNELEEDKVSPVYSEQFELDAFSVDTLLYGFKSASSTQSTEDDGWYKGMGAERVVRQSAGVSVRLSTRASSALTFTPRCEATDIQKPGTGPSLFPLYLLTLSRTLTIEQRGLDGVGGQYSVRRGICARGERKSAISGLSRHQAALYVRSTAYLCAARGRGCRGGGLGHRVLLSTHAVDAHSRRVIESAAGNAYPRRFPPAHVGADDSAHAILLVISMRDDGRTRMRTHRRTKRRTRRVRRHALKGARWVAVCWAGLTAAKGTEAMRDPGVSAQRREGEDAGHGAGLENAPSLCPMGLTALAMCSCSVGTALESHGHRMRWCAHTIGPGSRRRAPGQKAQTYARCGVYEIAGGVDDAGGGGLTALLGCPSEGSGVFVLLRLGICVGIVNDGARVVGWCARVSVRENVKRVRRDVQRERQGRLSTERASGGVRGGRKQEAASSVPSRCVRGTSSKLRHVPHWIATPPD</sequence>
<reference evidence="3" key="1">
    <citation type="submission" date="2014-04" db="EMBL/GenBank/DDBJ databases">
        <title>Evolutionary Origins and Diversification of the Mycorrhizal Mutualists.</title>
        <authorList>
            <consortium name="DOE Joint Genome Institute"/>
            <consortium name="Mycorrhizal Genomics Consortium"/>
            <person name="Kohler A."/>
            <person name="Kuo A."/>
            <person name="Nagy L.G."/>
            <person name="Floudas D."/>
            <person name="Copeland A."/>
            <person name="Barry K.W."/>
            <person name="Cichocki N."/>
            <person name="Veneault-Fourrey C."/>
            <person name="LaButti K."/>
            <person name="Lindquist E.A."/>
            <person name="Lipzen A."/>
            <person name="Lundell T."/>
            <person name="Morin E."/>
            <person name="Murat C."/>
            <person name="Riley R."/>
            <person name="Ohm R."/>
            <person name="Sun H."/>
            <person name="Tunlid A."/>
            <person name="Henrissat B."/>
            <person name="Grigoriev I.V."/>
            <person name="Hibbett D.S."/>
            <person name="Martin F."/>
        </authorList>
    </citation>
    <scope>NUCLEOTIDE SEQUENCE [LARGE SCALE GENOMIC DNA]</scope>
    <source>
        <strain evidence="3">FD-334 SS-4</strain>
    </source>
</reference>
<name>A0A0D2N5B4_HYPSF</name>
<accession>A0A0D2N5B4</accession>
<proteinExistence type="predicted"/>
<evidence type="ECO:0000313" key="2">
    <source>
        <dbReference type="EMBL" id="KJA14354.1"/>
    </source>
</evidence>
<evidence type="ECO:0000313" key="3">
    <source>
        <dbReference type="Proteomes" id="UP000054270"/>
    </source>
</evidence>
<dbReference type="EMBL" id="KN817683">
    <property type="protein sequence ID" value="KJA14354.1"/>
    <property type="molecule type" value="Genomic_DNA"/>
</dbReference>
<feature type="region of interest" description="Disordered" evidence="1">
    <location>
        <begin position="541"/>
        <end position="570"/>
    </location>
</feature>
<evidence type="ECO:0000256" key="1">
    <source>
        <dbReference type="SAM" id="MobiDB-lite"/>
    </source>
</evidence>
<protein>
    <submittedName>
        <fullName evidence="2">Uncharacterized protein</fullName>
    </submittedName>
</protein>